<name>H5SFY0_9BACT</name>
<protein>
    <recommendedName>
        <fullName evidence="6">O-antigen ligase-related domain-containing protein</fullName>
    </recommendedName>
</protein>
<accession>H5SFY0</accession>
<feature type="transmembrane region" description="Helical" evidence="5">
    <location>
        <begin position="226"/>
        <end position="243"/>
    </location>
</feature>
<reference evidence="7" key="2">
    <citation type="journal article" date="2012" name="PLoS ONE">
        <title>A Deeply Branching Thermophilic Bacterium with an Ancient Acetyl-CoA Pathway Dominates a Subsurface Ecosystem.</title>
        <authorList>
            <person name="Takami H."/>
            <person name="Noguchi H."/>
            <person name="Takaki Y."/>
            <person name="Uchiyama I."/>
            <person name="Toyoda A."/>
            <person name="Nishi S."/>
            <person name="Chee G.-J."/>
            <person name="Arai W."/>
            <person name="Nunoura T."/>
            <person name="Itoh T."/>
            <person name="Hattori M."/>
            <person name="Takai K."/>
        </authorList>
    </citation>
    <scope>NUCLEOTIDE SEQUENCE</scope>
</reference>
<feature type="transmembrane region" description="Helical" evidence="5">
    <location>
        <begin position="69"/>
        <end position="86"/>
    </location>
</feature>
<evidence type="ECO:0000256" key="5">
    <source>
        <dbReference type="SAM" id="Phobius"/>
    </source>
</evidence>
<dbReference type="PANTHER" id="PTHR37422">
    <property type="entry name" value="TEICHURONIC ACID BIOSYNTHESIS PROTEIN TUAE"/>
    <property type="match status" value="1"/>
</dbReference>
<dbReference type="InterPro" id="IPR007016">
    <property type="entry name" value="O-antigen_ligase-rel_domated"/>
</dbReference>
<keyword evidence="2 5" id="KW-0812">Transmembrane</keyword>
<dbReference type="AlphaFoldDB" id="H5SFY0"/>
<evidence type="ECO:0000256" key="3">
    <source>
        <dbReference type="ARBA" id="ARBA00022989"/>
    </source>
</evidence>
<evidence type="ECO:0000256" key="4">
    <source>
        <dbReference type="ARBA" id="ARBA00023136"/>
    </source>
</evidence>
<reference evidence="7" key="1">
    <citation type="journal article" date="2005" name="Environ. Microbiol.">
        <title>Genetic and functional properties of uncultivated thermophilic crenarchaeotes from a subsurface gold mine as revealed by analysis of genome fragments.</title>
        <authorList>
            <person name="Nunoura T."/>
            <person name="Hirayama H."/>
            <person name="Takami H."/>
            <person name="Oida H."/>
            <person name="Nishi S."/>
            <person name="Shimamura S."/>
            <person name="Suzuki Y."/>
            <person name="Inagaki F."/>
            <person name="Takai K."/>
            <person name="Nealson K.H."/>
            <person name="Horikoshi K."/>
        </authorList>
    </citation>
    <scope>NUCLEOTIDE SEQUENCE</scope>
</reference>
<keyword evidence="3 5" id="KW-1133">Transmembrane helix</keyword>
<sequence>MLNLRQQVLEAIYAYQIRGVKGVNAVYLIGFFLSVSFYLYSRRGVERLLWALVSSLIAGGIVVSYTRTIWAGTIAALLAMIVLLPWQQRRRLLAGMAVVTAVFLVSGWIVLGSSFPVVMQLIANRALTVKSGAKVASLIERRDESIHVLKLLRQPDIAVAGVGPANEHVYYDSYLGTTVRSRFVHNGLLALMFKFGIPLGIFIYGFHLAMVAKSIRCYIRSRHTRWEPYVLPFTLSLIGTTVMDWTTNAFMLRSGALFLAMLYAGVAIADRLIRQDASQRSHRNSAFAAPLSIHPTGSGTP</sequence>
<feature type="transmembrane region" description="Helical" evidence="5">
    <location>
        <begin position="47"/>
        <end position="63"/>
    </location>
</feature>
<feature type="domain" description="O-antigen ligase-related" evidence="6">
    <location>
        <begin position="54"/>
        <end position="203"/>
    </location>
</feature>
<feature type="transmembrane region" description="Helical" evidence="5">
    <location>
        <begin position="20"/>
        <end position="40"/>
    </location>
</feature>
<evidence type="ECO:0000256" key="2">
    <source>
        <dbReference type="ARBA" id="ARBA00022692"/>
    </source>
</evidence>
<evidence type="ECO:0000256" key="1">
    <source>
        <dbReference type="ARBA" id="ARBA00004141"/>
    </source>
</evidence>
<proteinExistence type="predicted"/>
<organism evidence="7">
    <name type="scientific">uncultured Bacteroidota bacterium</name>
    <dbReference type="NCBI Taxonomy" id="152509"/>
    <lineage>
        <taxon>Bacteria</taxon>
        <taxon>Pseudomonadati</taxon>
        <taxon>Bacteroidota</taxon>
        <taxon>environmental samples</taxon>
    </lineage>
</organism>
<dbReference type="Pfam" id="PF04932">
    <property type="entry name" value="Wzy_C"/>
    <property type="match status" value="1"/>
</dbReference>
<dbReference type="EMBL" id="AP011709">
    <property type="protein sequence ID" value="BAL55066.1"/>
    <property type="molecule type" value="Genomic_DNA"/>
</dbReference>
<dbReference type="GO" id="GO:0016020">
    <property type="term" value="C:membrane"/>
    <property type="evidence" value="ECO:0007669"/>
    <property type="project" value="UniProtKB-SubCell"/>
</dbReference>
<feature type="transmembrane region" description="Helical" evidence="5">
    <location>
        <begin position="93"/>
        <end position="111"/>
    </location>
</feature>
<evidence type="ECO:0000313" key="7">
    <source>
        <dbReference type="EMBL" id="BAL55066.1"/>
    </source>
</evidence>
<feature type="transmembrane region" description="Helical" evidence="5">
    <location>
        <begin position="255"/>
        <end position="273"/>
    </location>
</feature>
<dbReference type="PANTHER" id="PTHR37422:SF13">
    <property type="entry name" value="LIPOPOLYSACCHARIDE BIOSYNTHESIS PROTEIN PA4999-RELATED"/>
    <property type="match status" value="1"/>
</dbReference>
<keyword evidence="4 5" id="KW-0472">Membrane</keyword>
<evidence type="ECO:0000259" key="6">
    <source>
        <dbReference type="Pfam" id="PF04932"/>
    </source>
</evidence>
<feature type="transmembrane region" description="Helical" evidence="5">
    <location>
        <begin position="183"/>
        <end position="206"/>
    </location>
</feature>
<dbReference type="InterPro" id="IPR051533">
    <property type="entry name" value="WaaL-like"/>
</dbReference>
<gene>
    <name evidence="7" type="ORF">HGMM_F23B02C05</name>
</gene>
<comment type="subcellular location">
    <subcellularLocation>
        <location evidence="1">Membrane</location>
        <topology evidence="1">Multi-pass membrane protein</topology>
    </subcellularLocation>
</comment>